<dbReference type="SUPFAM" id="SSF141130">
    <property type="entry name" value="Acetamidase/Formamidase-like"/>
    <property type="match status" value="1"/>
</dbReference>
<dbReference type="Proteomes" id="UP000245974">
    <property type="component" value="Unassembled WGS sequence"/>
</dbReference>
<gene>
    <name evidence="1" type="ORF">KPC_2071</name>
</gene>
<dbReference type="GO" id="GO:0016811">
    <property type="term" value="F:hydrolase activity, acting on carbon-nitrogen (but not peptide) bonds, in linear amides"/>
    <property type="evidence" value="ECO:0007669"/>
    <property type="project" value="InterPro"/>
</dbReference>
<evidence type="ECO:0000313" key="1">
    <source>
        <dbReference type="EMBL" id="SPL70893.1"/>
    </source>
</evidence>
<dbReference type="PANTHER" id="PTHR31891:SF1">
    <property type="entry name" value="FORMAMIDASE C869.04-RELATED"/>
    <property type="match status" value="1"/>
</dbReference>
<dbReference type="EMBL" id="OOGT01000089">
    <property type="protein sequence ID" value="SPL70893.1"/>
    <property type="molecule type" value="Genomic_DNA"/>
</dbReference>
<dbReference type="Pfam" id="PF03069">
    <property type="entry name" value="FmdA_AmdA"/>
    <property type="match status" value="1"/>
</dbReference>
<dbReference type="RefSeq" id="WP_121974343.1">
    <property type="nucleotide sequence ID" value="NZ_OOGT01000089.1"/>
</dbReference>
<dbReference type="Gene3D" id="2.60.120.580">
    <property type="entry name" value="Acetamidase/Formamidase-like domains"/>
    <property type="match status" value="1"/>
</dbReference>
<dbReference type="PANTHER" id="PTHR31891">
    <property type="entry name" value="FORMAMIDASE C869.04-RELATED"/>
    <property type="match status" value="1"/>
</dbReference>
<dbReference type="OrthoDB" id="9785236at2"/>
<evidence type="ECO:0000313" key="2">
    <source>
        <dbReference type="Proteomes" id="UP000245974"/>
    </source>
</evidence>
<dbReference type="InterPro" id="IPR004304">
    <property type="entry name" value="FmdA_AmdA"/>
</dbReference>
<sequence length="444" mass="47500">MKIEHQEYATGSVSAVDYLVVNEYSGGIVGPSQRMLGPLKNGGTLKTGTPPGCWGPMITPAFQGGHEVTLPVAIEGAEVGDAVALKIKQMKVTSIATSSGVMQFVEGRYKGDPFVAKYCEACGTEQPASYVEGIGDDAIHCKNCGAEVSAFRFSHGYVIVLDEENKVSLTVNQEIANKLAGNANELAALPEHAAQHSILSLARADMPGVAAHMRPFLGNIGTTPSRDLPDSHNCHDFGQYLIDAPHKFGMTEEELIAAKTDGHMDTNSIRPGCILICPVKVPGAGVYMGDMHAQQGNGEIAGHATDVSGETELQVEVIKGLSIDGPILLQAWDDLPPMARPFSKEQREKVKALGERWGQTEIEESGPITFMGTGKNLNDATENALNRAAKTTGLSYDEVMNRCTITGSIEISRLPGMVRATFLCPMPILAKLGIADLVREHYQL</sequence>
<proteinExistence type="predicted"/>
<reference evidence="2" key="1">
    <citation type="submission" date="2018-03" db="EMBL/GenBank/DDBJ databases">
        <authorList>
            <person name="Blom J."/>
        </authorList>
    </citation>
    <scope>NUCLEOTIDE SEQUENCE [LARGE SCALE GENOMIC DNA]</scope>
    <source>
        <strain evidence="2">KPC-SM-21</strain>
    </source>
</reference>
<name>A0A2U3MZU3_9GAMM</name>
<keyword evidence="2" id="KW-1185">Reference proteome</keyword>
<dbReference type="AlphaFoldDB" id="A0A2U3MZU3"/>
<dbReference type="InParanoid" id="A0A2U3MZU3"/>
<organism evidence="1 2">
    <name type="scientific">Acinetobacter stercoris</name>
    <dbReference type="NCBI Taxonomy" id="2126983"/>
    <lineage>
        <taxon>Bacteria</taxon>
        <taxon>Pseudomonadati</taxon>
        <taxon>Pseudomonadota</taxon>
        <taxon>Gammaproteobacteria</taxon>
        <taxon>Moraxellales</taxon>
        <taxon>Moraxellaceae</taxon>
        <taxon>Acinetobacter</taxon>
    </lineage>
</organism>
<protein>
    <submittedName>
        <fullName evidence="1">Acetamidase/Formamidase family protein</fullName>
    </submittedName>
</protein>
<accession>A0A2U3MZU3</accession>